<evidence type="ECO:0000256" key="7">
    <source>
        <dbReference type="ARBA" id="ARBA00022842"/>
    </source>
</evidence>
<dbReference type="PANTHER" id="PTHR43281:SF1">
    <property type="entry name" value="FARNESYL DIPHOSPHATE SYNTHASE"/>
    <property type="match status" value="1"/>
</dbReference>
<dbReference type="InterPro" id="IPR000092">
    <property type="entry name" value="Polyprenyl_synt"/>
</dbReference>
<sequence>MYPPITLKKFQQQHGESITNHMVETVERLDIPLVLKEAMIYSLKAGGKRIRPILLLAAIRTFKQDPMLGLNTASALEMIHTYSLIHDDLPSMDDDDLRRGKPTNHKMFGEAAAILAGDGLLTYSFQLIAEDSALTNDQKVKLIALLARCAGPEGMVGGQVADIEGENKRLTVQELENIHVHKTGKLLIFSVLAGGIISGVSENELELLERFSYHIGLAFQIQDDILDIEGSEEMIGKPVGSDESKHKSTYPSILTMEGAKEKLQFHLDEALTALTNLSFDSSLLEEIARLIVSRNH</sequence>
<comment type="similarity">
    <text evidence="2 12">Belongs to the FPP/GGPP synthase family.</text>
</comment>
<evidence type="ECO:0000256" key="8">
    <source>
        <dbReference type="ARBA" id="ARBA00023229"/>
    </source>
</evidence>
<keyword evidence="5 12" id="KW-0808">Transferase</keyword>
<dbReference type="NCBIfam" id="NF045485">
    <property type="entry name" value="FPPsyn"/>
    <property type="match status" value="1"/>
</dbReference>
<dbReference type="GO" id="GO:0016114">
    <property type="term" value="P:terpenoid biosynthetic process"/>
    <property type="evidence" value="ECO:0007669"/>
    <property type="project" value="UniProtKB-ARBA"/>
</dbReference>
<evidence type="ECO:0000256" key="4">
    <source>
        <dbReference type="ARBA" id="ARBA00015100"/>
    </source>
</evidence>
<protein>
    <recommendedName>
        <fullName evidence="4">Farnesyl diphosphate synthase</fullName>
        <ecNumber evidence="3">2.5.1.10</ecNumber>
    </recommendedName>
    <alternativeName>
        <fullName evidence="10">(2E,6E)-farnesyl diphosphate synthase</fullName>
    </alternativeName>
    <alternativeName>
        <fullName evidence="9">Geranyltranstransferase</fullName>
    </alternativeName>
</protein>
<dbReference type="eggNOG" id="COG0142">
    <property type="taxonomic scope" value="Bacteria"/>
</dbReference>
<keyword evidence="6" id="KW-0479">Metal-binding</keyword>
<dbReference type="CDD" id="cd00685">
    <property type="entry name" value="Trans_IPPS_HT"/>
    <property type="match status" value="1"/>
</dbReference>
<keyword evidence="7" id="KW-0460">Magnesium</keyword>
<dbReference type="GO" id="GO:0046872">
    <property type="term" value="F:metal ion binding"/>
    <property type="evidence" value="ECO:0007669"/>
    <property type="project" value="UniProtKB-KW"/>
</dbReference>
<proteinExistence type="inferred from homology"/>
<dbReference type="InterPro" id="IPR008949">
    <property type="entry name" value="Isoprenoid_synthase_dom_sf"/>
</dbReference>
<dbReference type="AlphaFoldDB" id="A0A0P6WES7"/>
<dbReference type="FunFam" id="1.10.600.10:FF:000001">
    <property type="entry name" value="Geranylgeranyl diphosphate synthase"/>
    <property type="match status" value="1"/>
</dbReference>
<dbReference type="PROSITE" id="PS00723">
    <property type="entry name" value="POLYPRENYL_SYNTHASE_1"/>
    <property type="match status" value="1"/>
</dbReference>
<gene>
    <name evidence="13" type="ORF">AM506_09250</name>
</gene>
<dbReference type="Gene3D" id="1.10.600.10">
    <property type="entry name" value="Farnesyl Diphosphate Synthase"/>
    <property type="match status" value="1"/>
</dbReference>
<dbReference type="Proteomes" id="UP000050398">
    <property type="component" value="Unassembled WGS sequence"/>
</dbReference>
<comment type="cofactor">
    <cofactor evidence="1">
        <name>Mg(2+)</name>
        <dbReference type="ChEBI" id="CHEBI:18420"/>
    </cofactor>
</comment>
<evidence type="ECO:0000313" key="14">
    <source>
        <dbReference type="Proteomes" id="UP000050398"/>
    </source>
</evidence>
<evidence type="ECO:0000256" key="10">
    <source>
        <dbReference type="ARBA" id="ARBA00032873"/>
    </source>
</evidence>
<dbReference type="InterPro" id="IPR053378">
    <property type="entry name" value="Prenyl_diphosphate_synthase"/>
</dbReference>
<dbReference type="SUPFAM" id="SSF48576">
    <property type="entry name" value="Terpenoid synthases"/>
    <property type="match status" value="1"/>
</dbReference>
<dbReference type="PANTHER" id="PTHR43281">
    <property type="entry name" value="FARNESYL DIPHOSPHATE SYNTHASE"/>
    <property type="match status" value="1"/>
</dbReference>
<dbReference type="PROSITE" id="PS00444">
    <property type="entry name" value="POLYPRENYL_SYNTHASE_2"/>
    <property type="match status" value="1"/>
</dbReference>
<evidence type="ECO:0000256" key="12">
    <source>
        <dbReference type="RuleBase" id="RU004466"/>
    </source>
</evidence>
<dbReference type="SFLD" id="SFLDG01017">
    <property type="entry name" value="Polyprenyl_Transferase_Like"/>
    <property type="match status" value="1"/>
</dbReference>
<evidence type="ECO:0000256" key="2">
    <source>
        <dbReference type="ARBA" id="ARBA00006706"/>
    </source>
</evidence>
<keyword evidence="8" id="KW-0414">Isoprene biosynthesis</keyword>
<organism evidence="13 14">
    <name type="scientific">Rossellomorea vietnamensis</name>
    <dbReference type="NCBI Taxonomy" id="218284"/>
    <lineage>
        <taxon>Bacteria</taxon>
        <taxon>Bacillati</taxon>
        <taxon>Bacillota</taxon>
        <taxon>Bacilli</taxon>
        <taxon>Bacillales</taxon>
        <taxon>Bacillaceae</taxon>
        <taxon>Rossellomorea</taxon>
    </lineage>
</organism>
<dbReference type="EC" id="2.5.1.10" evidence="3"/>
<evidence type="ECO:0000256" key="11">
    <source>
        <dbReference type="ARBA" id="ARBA00049399"/>
    </source>
</evidence>
<comment type="catalytic activity">
    <reaction evidence="11">
        <text>isopentenyl diphosphate + (2E)-geranyl diphosphate = (2E,6E)-farnesyl diphosphate + diphosphate</text>
        <dbReference type="Rhea" id="RHEA:19361"/>
        <dbReference type="ChEBI" id="CHEBI:33019"/>
        <dbReference type="ChEBI" id="CHEBI:58057"/>
        <dbReference type="ChEBI" id="CHEBI:128769"/>
        <dbReference type="ChEBI" id="CHEBI:175763"/>
        <dbReference type="EC" id="2.5.1.10"/>
    </reaction>
</comment>
<dbReference type="RefSeq" id="WP_060672218.1">
    <property type="nucleotide sequence ID" value="NZ_LIXZ01000006.1"/>
</dbReference>
<accession>A0A0P6WES7</accession>
<name>A0A0P6WES7_9BACI</name>
<dbReference type="GO" id="GO:0005737">
    <property type="term" value="C:cytoplasm"/>
    <property type="evidence" value="ECO:0007669"/>
    <property type="project" value="UniProtKB-ARBA"/>
</dbReference>
<reference evidence="13 14" key="1">
    <citation type="submission" date="2015-08" db="EMBL/GenBank/DDBJ databases">
        <title>Draft Genome Sequence of Bacillus vietnamensis UCD-SED5.</title>
        <authorList>
            <person name="Lee R.D."/>
            <person name="Jospin G."/>
            <person name="Lang J.M."/>
            <person name="Coil D.A."/>
            <person name="Eisen J.A."/>
        </authorList>
    </citation>
    <scope>NUCLEOTIDE SEQUENCE [LARGE SCALE GENOMIC DNA]</scope>
    <source>
        <strain evidence="13 14">UCD-SED5</strain>
    </source>
</reference>
<dbReference type="OrthoDB" id="9805316at2"/>
<evidence type="ECO:0000313" key="13">
    <source>
        <dbReference type="EMBL" id="KPL59645.1"/>
    </source>
</evidence>
<dbReference type="GO" id="GO:0004337">
    <property type="term" value="F:(2E,6E)-farnesyl diphosphate synthase activity"/>
    <property type="evidence" value="ECO:0007669"/>
    <property type="project" value="UniProtKB-EC"/>
</dbReference>
<dbReference type="SFLD" id="SFLDS00005">
    <property type="entry name" value="Isoprenoid_Synthase_Type_I"/>
    <property type="match status" value="1"/>
</dbReference>
<evidence type="ECO:0000256" key="9">
    <source>
        <dbReference type="ARBA" id="ARBA00032380"/>
    </source>
</evidence>
<evidence type="ECO:0000256" key="5">
    <source>
        <dbReference type="ARBA" id="ARBA00022679"/>
    </source>
</evidence>
<dbReference type="InterPro" id="IPR033749">
    <property type="entry name" value="Polyprenyl_synt_CS"/>
</dbReference>
<evidence type="ECO:0000256" key="6">
    <source>
        <dbReference type="ARBA" id="ARBA00022723"/>
    </source>
</evidence>
<evidence type="ECO:0000256" key="1">
    <source>
        <dbReference type="ARBA" id="ARBA00001946"/>
    </source>
</evidence>
<dbReference type="Pfam" id="PF00348">
    <property type="entry name" value="polyprenyl_synt"/>
    <property type="match status" value="1"/>
</dbReference>
<comment type="caution">
    <text evidence="13">The sequence shown here is derived from an EMBL/GenBank/DDBJ whole genome shotgun (WGS) entry which is preliminary data.</text>
</comment>
<evidence type="ECO:0000256" key="3">
    <source>
        <dbReference type="ARBA" id="ARBA00012439"/>
    </source>
</evidence>
<dbReference type="PATRIC" id="fig|218284.4.peg.3503"/>
<dbReference type="EMBL" id="LIXZ01000006">
    <property type="protein sequence ID" value="KPL59645.1"/>
    <property type="molecule type" value="Genomic_DNA"/>
</dbReference>